<dbReference type="EMBL" id="HG994372">
    <property type="protein sequence ID" value="CAF2117015.1"/>
    <property type="molecule type" value="Genomic_DNA"/>
</dbReference>
<gene>
    <name evidence="2" type="ORF">DARMORV10_C08P53510.1</name>
</gene>
<organism evidence="2">
    <name type="scientific">Brassica napus</name>
    <name type="common">Rape</name>
    <dbReference type="NCBI Taxonomy" id="3708"/>
    <lineage>
        <taxon>Eukaryota</taxon>
        <taxon>Viridiplantae</taxon>
        <taxon>Streptophyta</taxon>
        <taxon>Embryophyta</taxon>
        <taxon>Tracheophyta</taxon>
        <taxon>Spermatophyta</taxon>
        <taxon>Magnoliopsida</taxon>
        <taxon>eudicotyledons</taxon>
        <taxon>Gunneridae</taxon>
        <taxon>Pentapetalae</taxon>
        <taxon>rosids</taxon>
        <taxon>malvids</taxon>
        <taxon>Brassicales</taxon>
        <taxon>Brassicaceae</taxon>
        <taxon>Brassiceae</taxon>
        <taxon>Brassica</taxon>
    </lineage>
</organism>
<evidence type="ECO:0000256" key="1">
    <source>
        <dbReference type="SAM" id="Phobius"/>
    </source>
</evidence>
<keyword evidence="1" id="KW-0472">Membrane</keyword>
<evidence type="ECO:0000313" key="2">
    <source>
        <dbReference type="EMBL" id="CAF2117015.1"/>
    </source>
</evidence>
<protein>
    <submittedName>
        <fullName evidence="2">(rape) hypothetical protein</fullName>
    </submittedName>
</protein>
<accession>A0A816V4V7</accession>
<proteinExistence type="predicted"/>
<sequence length="84" mass="9992">NPANITTITEYNKNTIDDILFFFSFQFFIFVFHFLGEVKGKRYNQGRTDQVIERCGTGGSFIFYKVYLRNWLYLKRSLCLLSLI</sequence>
<dbReference type="AlphaFoldDB" id="A0A816V4V7"/>
<name>A0A816V4V7_BRANA</name>
<feature type="transmembrane region" description="Helical" evidence="1">
    <location>
        <begin position="19"/>
        <end position="38"/>
    </location>
</feature>
<reference evidence="2" key="1">
    <citation type="submission" date="2021-01" db="EMBL/GenBank/DDBJ databases">
        <authorList>
            <consortium name="Genoscope - CEA"/>
            <person name="William W."/>
        </authorList>
    </citation>
    <scope>NUCLEOTIDE SEQUENCE</scope>
</reference>
<keyword evidence="1" id="KW-0812">Transmembrane</keyword>
<dbReference type="Proteomes" id="UP001295469">
    <property type="component" value="Chromosome C08"/>
</dbReference>
<keyword evidence="1" id="KW-1133">Transmembrane helix</keyword>
<feature type="non-terminal residue" evidence="2">
    <location>
        <position position="84"/>
    </location>
</feature>